<evidence type="ECO:0000259" key="7">
    <source>
        <dbReference type="PROSITE" id="PS50850"/>
    </source>
</evidence>
<evidence type="ECO:0000256" key="2">
    <source>
        <dbReference type="ARBA" id="ARBA00022448"/>
    </source>
</evidence>
<dbReference type="Proteomes" id="UP001597307">
    <property type="component" value="Unassembled WGS sequence"/>
</dbReference>
<feature type="transmembrane region" description="Helical" evidence="6">
    <location>
        <begin position="336"/>
        <end position="356"/>
    </location>
</feature>
<comment type="caution">
    <text evidence="8">The sequence shown here is derived from an EMBL/GenBank/DDBJ whole genome shotgun (WGS) entry which is preliminary data.</text>
</comment>
<dbReference type="Pfam" id="PF07690">
    <property type="entry name" value="MFS_1"/>
    <property type="match status" value="1"/>
</dbReference>
<sequence>MTDEVERRPRGGLAALCITQTTSWGLLYYSLPVAVVPIAQDTGWSAAAITAAFSSGLIVSAVVGIWVGRLLDQHGPRRLMVTGSLVGVAALLLVAAAPNLPVFVAAWLVAGLAQAAVFYQPAFVVLTRWYGPARVRALTTLTLVAGFASPIYAPLTALLIESVGWRSSYVVLAAALGVVTIPLHWFFLNAHWSAPVPVQPRRTVTRDVRVTTRSRRFIMLQVAVASATLALFAVTFNLIPLLLERGFDYRTAVLAFSLIGVGQVIGRLFFAILPGRGDPVRRAVLLLAAGATSLWLLGLLPGPAFALIAVTILAGAVRGCVTLLQATAVADRWGTANFGAVQGVFVAPVTAVGALAPAAGPLLAGLLGGYPAMALAMAGVATLGVLAAARS</sequence>
<evidence type="ECO:0000256" key="6">
    <source>
        <dbReference type="SAM" id="Phobius"/>
    </source>
</evidence>
<dbReference type="PANTHER" id="PTHR43385:SF1">
    <property type="entry name" value="RIBOFLAVIN TRANSPORTER RIBJ"/>
    <property type="match status" value="1"/>
</dbReference>
<dbReference type="PANTHER" id="PTHR43385">
    <property type="entry name" value="RIBOFLAVIN TRANSPORTER RIBJ"/>
    <property type="match status" value="1"/>
</dbReference>
<evidence type="ECO:0000256" key="5">
    <source>
        <dbReference type="ARBA" id="ARBA00023136"/>
    </source>
</evidence>
<feature type="transmembrane region" description="Helical" evidence="6">
    <location>
        <begin position="280"/>
        <end position="298"/>
    </location>
</feature>
<dbReference type="SUPFAM" id="SSF103473">
    <property type="entry name" value="MFS general substrate transporter"/>
    <property type="match status" value="1"/>
</dbReference>
<keyword evidence="3 6" id="KW-0812">Transmembrane</keyword>
<evidence type="ECO:0000313" key="8">
    <source>
        <dbReference type="EMBL" id="MFD1845921.1"/>
    </source>
</evidence>
<proteinExistence type="predicted"/>
<feature type="transmembrane region" description="Helical" evidence="6">
    <location>
        <begin position="79"/>
        <end position="98"/>
    </location>
</feature>
<keyword evidence="5 6" id="KW-0472">Membrane</keyword>
<feature type="transmembrane region" description="Helical" evidence="6">
    <location>
        <begin position="138"/>
        <end position="160"/>
    </location>
</feature>
<dbReference type="PROSITE" id="PS50850">
    <property type="entry name" value="MFS"/>
    <property type="match status" value="1"/>
</dbReference>
<feature type="transmembrane region" description="Helical" evidence="6">
    <location>
        <begin position="304"/>
        <end position="324"/>
    </location>
</feature>
<evidence type="ECO:0000256" key="4">
    <source>
        <dbReference type="ARBA" id="ARBA00022989"/>
    </source>
</evidence>
<feature type="transmembrane region" description="Helical" evidence="6">
    <location>
        <begin position="12"/>
        <end position="31"/>
    </location>
</feature>
<feature type="transmembrane region" description="Helical" evidence="6">
    <location>
        <begin position="166"/>
        <end position="188"/>
    </location>
</feature>
<feature type="transmembrane region" description="Helical" evidence="6">
    <location>
        <begin position="43"/>
        <end position="67"/>
    </location>
</feature>
<organism evidence="8 9">
    <name type="scientific">Arthrobacter flavus</name>
    <dbReference type="NCBI Taxonomy" id="95172"/>
    <lineage>
        <taxon>Bacteria</taxon>
        <taxon>Bacillati</taxon>
        <taxon>Actinomycetota</taxon>
        <taxon>Actinomycetes</taxon>
        <taxon>Micrococcales</taxon>
        <taxon>Micrococcaceae</taxon>
        <taxon>Arthrobacter</taxon>
    </lineage>
</organism>
<keyword evidence="9" id="KW-1185">Reference proteome</keyword>
<reference evidence="9" key="1">
    <citation type="journal article" date="2019" name="Int. J. Syst. Evol. Microbiol.">
        <title>The Global Catalogue of Microorganisms (GCM) 10K type strain sequencing project: providing services to taxonomists for standard genome sequencing and annotation.</title>
        <authorList>
            <consortium name="The Broad Institute Genomics Platform"/>
            <consortium name="The Broad Institute Genome Sequencing Center for Infectious Disease"/>
            <person name="Wu L."/>
            <person name="Ma J."/>
        </authorList>
    </citation>
    <scope>NUCLEOTIDE SEQUENCE [LARGE SCALE GENOMIC DNA]</scope>
    <source>
        <strain evidence="9">JCM 11496</strain>
    </source>
</reference>
<evidence type="ECO:0000313" key="9">
    <source>
        <dbReference type="Proteomes" id="UP001597307"/>
    </source>
</evidence>
<keyword evidence="4 6" id="KW-1133">Transmembrane helix</keyword>
<dbReference type="InterPro" id="IPR011701">
    <property type="entry name" value="MFS"/>
</dbReference>
<protein>
    <submittedName>
        <fullName evidence="8">MFS transporter</fullName>
    </submittedName>
</protein>
<feature type="domain" description="Major facilitator superfamily (MFS) profile" evidence="7">
    <location>
        <begin position="1"/>
        <end position="391"/>
    </location>
</feature>
<evidence type="ECO:0000256" key="1">
    <source>
        <dbReference type="ARBA" id="ARBA00004651"/>
    </source>
</evidence>
<dbReference type="InterPro" id="IPR020846">
    <property type="entry name" value="MFS_dom"/>
</dbReference>
<gene>
    <name evidence="8" type="ORF">ACFSFX_04855</name>
</gene>
<feature type="transmembrane region" description="Helical" evidence="6">
    <location>
        <begin position="251"/>
        <end position="273"/>
    </location>
</feature>
<dbReference type="InterPro" id="IPR052983">
    <property type="entry name" value="MFS_Riboflavin_Transporter"/>
</dbReference>
<comment type="subcellular location">
    <subcellularLocation>
        <location evidence="1">Cell membrane</location>
        <topology evidence="1">Multi-pass membrane protein</topology>
    </subcellularLocation>
</comment>
<dbReference type="InterPro" id="IPR036259">
    <property type="entry name" value="MFS_trans_sf"/>
</dbReference>
<feature type="transmembrane region" description="Helical" evidence="6">
    <location>
        <begin position="217"/>
        <end position="239"/>
    </location>
</feature>
<keyword evidence="2" id="KW-0813">Transport</keyword>
<name>A0ABW4Q670_9MICC</name>
<feature type="transmembrane region" description="Helical" evidence="6">
    <location>
        <begin position="104"/>
        <end position="126"/>
    </location>
</feature>
<dbReference type="EMBL" id="JBHUGA010000011">
    <property type="protein sequence ID" value="MFD1845921.1"/>
    <property type="molecule type" value="Genomic_DNA"/>
</dbReference>
<evidence type="ECO:0000256" key="3">
    <source>
        <dbReference type="ARBA" id="ARBA00022692"/>
    </source>
</evidence>
<feature type="transmembrane region" description="Helical" evidence="6">
    <location>
        <begin position="368"/>
        <end position="389"/>
    </location>
</feature>
<accession>A0ABW4Q670</accession>
<dbReference type="Gene3D" id="1.20.1250.20">
    <property type="entry name" value="MFS general substrate transporter like domains"/>
    <property type="match status" value="1"/>
</dbReference>
<dbReference type="RefSeq" id="WP_343880514.1">
    <property type="nucleotide sequence ID" value="NZ_BAAAIJ010000047.1"/>
</dbReference>